<sequence length="39" mass="4422">MQRFIFSNAQPRHNPQSLCRAFKFAGSCCVLTTCAPFRS</sequence>
<dbReference type="EnsemblBacteria" id="CAD74520">
    <property type="protein sequence ID" value="CAD74520"/>
    <property type="gene ID" value="RB5939"/>
</dbReference>
<dbReference type="Proteomes" id="UP000001025">
    <property type="component" value="Chromosome"/>
</dbReference>
<keyword evidence="2" id="KW-1185">Reference proteome</keyword>
<dbReference type="KEGG" id="rba:RB5939"/>
<proteinExistence type="predicted"/>
<protein>
    <submittedName>
        <fullName evidence="1">Uncharacterized protein</fullName>
    </submittedName>
</protein>
<dbReference type="AlphaFoldDB" id="Q7UR22"/>
<reference evidence="1 2" key="1">
    <citation type="journal article" date="2003" name="Proc. Natl. Acad. Sci. U.S.A.">
        <title>Complete genome sequence of the marine planctomycete Pirellula sp. strain 1.</title>
        <authorList>
            <person name="Gloeckner F.O."/>
            <person name="Kube M."/>
            <person name="Bauer M."/>
            <person name="Teeling H."/>
            <person name="Lombardot T."/>
            <person name="Ludwig W."/>
            <person name="Gade D."/>
            <person name="Beck A."/>
            <person name="Borzym K."/>
            <person name="Heitmann K."/>
            <person name="Rabus R."/>
            <person name="Schlesner H."/>
            <person name="Amann R."/>
            <person name="Reinhardt R."/>
        </authorList>
    </citation>
    <scope>NUCLEOTIDE SEQUENCE [LARGE SCALE GENOMIC DNA]</scope>
    <source>
        <strain evidence="2">DSM 10527 / NCIMB 13988 / SH1</strain>
    </source>
</reference>
<evidence type="ECO:0000313" key="1">
    <source>
        <dbReference type="EMBL" id="CAD74520.1"/>
    </source>
</evidence>
<evidence type="ECO:0000313" key="2">
    <source>
        <dbReference type="Proteomes" id="UP000001025"/>
    </source>
</evidence>
<dbReference type="EMBL" id="BX294143">
    <property type="protein sequence ID" value="CAD74520.1"/>
    <property type="molecule type" value="Genomic_DNA"/>
</dbReference>
<dbReference type="InParanoid" id="Q7UR22"/>
<accession>Q7UR22</accession>
<organism evidence="1 2">
    <name type="scientific">Rhodopirellula baltica (strain DSM 10527 / NCIMB 13988 / SH1)</name>
    <dbReference type="NCBI Taxonomy" id="243090"/>
    <lineage>
        <taxon>Bacteria</taxon>
        <taxon>Pseudomonadati</taxon>
        <taxon>Planctomycetota</taxon>
        <taxon>Planctomycetia</taxon>
        <taxon>Pirellulales</taxon>
        <taxon>Pirellulaceae</taxon>
        <taxon>Rhodopirellula</taxon>
    </lineage>
</organism>
<gene>
    <name evidence="1" type="ordered locus">RB5939</name>
</gene>
<name>Q7UR22_RHOBA</name>
<dbReference type="HOGENOM" id="CLU_3316000_0_0_0"/>